<evidence type="ECO:0000256" key="5">
    <source>
        <dbReference type="RuleBase" id="RU000687"/>
    </source>
</evidence>
<feature type="domain" description="Neurotransmitter-gated ion-channel transmembrane" evidence="8">
    <location>
        <begin position="254"/>
        <end position="500"/>
    </location>
</feature>
<dbReference type="GO" id="GO:0005230">
    <property type="term" value="F:extracellular ligand-gated monoatomic ion channel activity"/>
    <property type="evidence" value="ECO:0007669"/>
    <property type="project" value="InterPro"/>
</dbReference>
<feature type="transmembrane region" description="Helical" evidence="5">
    <location>
        <begin position="489"/>
        <end position="516"/>
    </location>
</feature>
<feature type="region of interest" description="Disordered" evidence="6">
    <location>
        <begin position="443"/>
        <end position="472"/>
    </location>
</feature>
<dbReference type="Proteomes" id="UP000095280">
    <property type="component" value="Unplaced"/>
</dbReference>
<feature type="transmembrane region" description="Helical" evidence="5">
    <location>
        <begin position="247"/>
        <end position="272"/>
    </location>
</feature>
<comment type="similarity">
    <text evidence="5">Belongs to the ligand-gated ion channel (TC 1.A.9) family.</text>
</comment>
<evidence type="ECO:0000259" key="8">
    <source>
        <dbReference type="Pfam" id="PF02932"/>
    </source>
</evidence>
<dbReference type="Pfam" id="PF02932">
    <property type="entry name" value="Neur_chan_memb"/>
    <property type="match status" value="1"/>
</dbReference>
<evidence type="ECO:0000256" key="1">
    <source>
        <dbReference type="ARBA" id="ARBA00004141"/>
    </source>
</evidence>
<dbReference type="InterPro" id="IPR006202">
    <property type="entry name" value="Neur_chan_lig-bd"/>
</dbReference>
<organism evidence="9 10">
    <name type="scientific">Macrostomum lignano</name>
    <dbReference type="NCBI Taxonomy" id="282301"/>
    <lineage>
        <taxon>Eukaryota</taxon>
        <taxon>Metazoa</taxon>
        <taxon>Spiralia</taxon>
        <taxon>Lophotrochozoa</taxon>
        <taxon>Platyhelminthes</taxon>
        <taxon>Rhabditophora</taxon>
        <taxon>Macrostomorpha</taxon>
        <taxon>Macrostomida</taxon>
        <taxon>Macrostomidae</taxon>
        <taxon>Macrostomum</taxon>
    </lineage>
</organism>
<evidence type="ECO:0000256" key="3">
    <source>
        <dbReference type="ARBA" id="ARBA00022989"/>
    </source>
</evidence>
<dbReference type="SUPFAM" id="SSF63712">
    <property type="entry name" value="Nicotinic receptor ligand binding domain-like"/>
    <property type="match status" value="1"/>
</dbReference>
<dbReference type="SUPFAM" id="SSF90112">
    <property type="entry name" value="Neurotransmitter-gated ion-channel transmembrane pore"/>
    <property type="match status" value="1"/>
</dbReference>
<accession>A0A1I8HU15</accession>
<dbReference type="InterPro" id="IPR036734">
    <property type="entry name" value="Neur_chan_lig-bd_sf"/>
</dbReference>
<feature type="domain" description="Neurotransmitter-gated ion-channel ligand-binding" evidence="7">
    <location>
        <begin position="42"/>
        <end position="247"/>
    </location>
</feature>
<feature type="transmembrane region" description="Helical" evidence="5">
    <location>
        <begin position="309"/>
        <end position="336"/>
    </location>
</feature>
<keyword evidence="2 5" id="KW-0812">Transmembrane</keyword>
<dbReference type="InterPro" id="IPR036719">
    <property type="entry name" value="Neuro-gated_channel_TM_sf"/>
</dbReference>
<dbReference type="InterPro" id="IPR038050">
    <property type="entry name" value="Neuro_actylchol_rec"/>
</dbReference>
<dbReference type="AlphaFoldDB" id="A0A1I8HU15"/>
<keyword evidence="5" id="KW-0406">Ion transport</keyword>
<dbReference type="GO" id="GO:0004888">
    <property type="term" value="F:transmembrane signaling receptor activity"/>
    <property type="evidence" value="ECO:0007669"/>
    <property type="project" value="InterPro"/>
</dbReference>
<evidence type="ECO:0000256" key="2">
    <source>
        <dbReference type="ARBA" id="ARBA00022692"/>
    </source>
</evidence>
<feature type="region of interest" description="Disordered" evidence="6">
    <location>
        <begin position="985"/>
        <end position="1016"/>
    </location>
</feature>
<feature type="compositionally biased region" description="Low complexity" evidence="6">
    <location>
        <begin position="991"/>
        <end position="1005"/>
    </location>
</feature>
<dbReference type="PROSITE" id="PS00236">
    <property type="entry name" value="NEUROTR_ION_CHANNEL"/>
    <property type="match status" value="1"/>
</dbReference>
<keyword evidence="5" id="KW-0732">Signal</keyword>
<protein>
    <submittedName>
        <fullName evidence="10">Neur_chan_LBD domain-containing protein</fullName>
    </submittedName>
</protein>
<keyword evidence="5" id="KW-0407">Ion channel</keyword>
<dbReference type="Pfam" id="PF02931">
    <property type="entry name" value="Neur_chan_LBD"/>
    <property type="match status" value="1"/>
</dbReference>
<keyword evidence="3 5" id="KW-1133">Transmembrane helix</keyword>
<name>A0A1I8HU15_9PLAT</name>
<feature type="signal peptide" evidence="5">
    <location>
        <begin position="1"/>
        <end position="26"/>
    </location>
</feature>
<dbReference type="CDD" id="cd18997">
    <property type="entry name" value="LGIC_ECD_nAChR"/>
    <property type="match status" value="1"/>
</dbReference>
<dbReference type="FunFam" id="2.70.170.10:FF:000030">
    <property type="entry name" value="AcetylCholine Receptor"/>
    <property type="match status" value="1"/>
</dbReference>
<feature type="transmembrane region" description="Helical" evidence="5">
    <location>
        <begin position="279"/>
        <end position="297"/>
    </location>
</feature>
<proteinExistence type="inferred from homology"/>
<dbReference type="WBParaSite" id="maker-uti_cns_0007793-snap-gene-0.2-mRNA-1">
    <property type="protein sequence ID" value="maker-uti_cns_0007793-snap-gene-0.2-mRNA-1"/>
    <property type="gene ID" value="maker-uti_cns_0007793-snap-gene-0.2"/>
</dbReference>
<dbReference type="PANTHER" id="PTHR18945">
    <property type="entry name" value="NEUROTRANSMITTER GATED ION CHANNEL"/>
    <property type="match status" value="1"/>
</dbReference>
<evidence type="ECO:0000256" key="4">
    <source>
        <dbReference type="ARBA" id="ARBA00023136"/>
    </source>
</evidence>
<feature type="region of interest" description="Disordered" evidence="6">
    <location>
        <begin position="820"/>
        <end position="863"/>
    </location>
</feature>
<evidence type="ECO:0000259" key="7">
    <source>
        <dbReference type="Pfam" id="PF02931"/>
    </source>
</evidence>
<feature type="chain" id="PRO_5022248947" evidence="5">
    <location>
        <begin position="27"/>
        <end position="1108"/>
    </location>
</feature>
<dbReference type="InterPro" id="IPR006029">
    <property type="entry name" value="Neurotrans-gated_channel_TM"/>
</dbReference>
<dbReference type="CDD" id="cd19051">
    <property type="entry name" value="LGIC_TM_cation"/>
    <property type="match status" value="1"/>
</dbReference>
<dbReference type="InterPro" id="IPR018000">
    <property type="entry name" value="Neurotransmitter_ion_chnl_CS"/>
</dbReference>
<feature type="region of interest" description="Disordered" evidence="6">
    <location>
        <begin position="750"/>
        <end position="794"/>
    </location>
</feature>
<keyword evidence="9" id="KW-1185">Reference proteome</keyword>
<keyword evidence="5" id="KW-0813">Transport</keyword>
<keyword evidence="4 5" id="KW-0472">Membrane</keyword>
<evidence type="ECO:0000256" key="6">
    <source>
        <dbReference type="SAM" id="MobiDB-lite"/>
    </source>
</evidence>
<evidence type="ECO:0000313" key="9">
    <source>
        <dbReference type="Proteomes" id="UP000095280"/>
    </source>
</evidence>
<dbReference type="Gene3D" id="2.70.170.10">
    <property type="entry name" value="Neurotransmitter-gated ion-channel ligand-binding domain"/>
    <property type="match status" value="1"/>
</dbReference>
<comment type="subcellular location">
    <subcellularLocation>
        <location evidence="1">Membrane</location>
        <topology evidence="1">Multi-pass membrane protein</topology>
    </subcellularLocation>
</comment>
<reference evidence="10" key="1">
    <citation type="submission" date="2016-11" db="UniProtKB">
        <authorList>
            <consortium name="WormBaseParasite"/>
        </authorList>
    </citation>
    <scope>IDENTIFICATION</scope>
</reference>
<dbReference type="InterPro" id="IPR006201">
    <property type="entry name" value="Neur_channel"/>
</dbReference>
<evidence type="ECO:0000313" key="10">
    <source>
        <dbReference type="WBParaSite" id="maker-uti_cns_0007793-snap-gene-0.2-mRNA-1"/>
    </source>
</evidence>
<dbReference type="Gene3D" id="1.20.58.390">
    <property type="entry name" value="Neurotransmitter-gated ion-channel transmembrane domain"/>
    <property type="match status" value="1"/>
</dbReference>
<dbReference type="GO" id="GO:0016020">
    <property type="term" value="C:membrane"/>
    <property type="evidence" value="ECO:0007669"/>
    <property type="project" value="UniProtKB-SubCell"/>
</dbReference>
<dbReference type="PRINTS" id="PR00252">
    <property type="entry name" value="NRIONCHANNEL"/>
</dbReference>
<sequence length="1108" mass="120631">MTLSRLWGNILVLCCGLGWIVETGDAYTWTADMPHGNASVEYRLKQFLMRGYDITSRPVRKDSTAIDCQLGMSLFHILDTSERHQTVSALMSLRVHWRDEYIRWNRSEYKIDKIWIPARSIWRPDLIITNYANDEYSDYINTNAIVEWTGKVMWTFPIVVKMYCTLDVRYFPFDTQDCNVTFMSWTYDGYRLNLNHTGAKDQKVYYEPRNQEWMVTVIVPWRENQMYPCCPEPFPVLHFTIHMYRRYLFYVINLICPCLLIYCVSFLGFFLPIESGEKVNLEITVLLALVVFLLMVSENMPPTPDAVPVVGLLFSVTMVMVALAVVMAVTVTFVFFAQPHTPPPAYILRLARFYRRWQRRPAATAAAAAARRHQRVHQQQHILCGGSVGGRLGGGGGGSFDSDEDDRSIGLGGGGCSDPAAYFKETLRAAVAANATAAATAGANGSCKSLPLPPGRPHQSPDVQKEKPQTDEDNFLEEWHSAAFALDWIFFWVFLLLTCLMFFAVAIVAMPAFTVWSSVEYSLMHLYLASPYQARRSSHSLTGVGMLPPRAGPVAAQQSPRPAGFAHQIVQHHAESRGQQQRRGYPTQRVAVAVAVRLKQQLLHGVRVDAQGHCGRQGCNQSEREAERDLGFYCQRPTEARPVPSPANRMANSNRPMDAFCQSGEIVPRAGELQQRCAGLSNMINSAPFFSAVTADGKLALLCVRGSAPRLTGKAGGDLPQFPEAAAASSRWDAVISWLQSRHIRARRVRAHVPQADPTSATLAPMPVRPRCHCSSQQGERGASKQGAKAAPSQTAPLLGAGGFAVWPALFVDSDAVGDAEADETLQPSGRTRRRWTSRSTGRELPVSPLPQQPSDCAQKSDAPSRLAAGSTACCSTPARSCQRSSPSTVGLRCQLIRLHQLLDSVAAAAVVAGAVAVSPEPSGPRILGALSISALSDALLPRPRPERQPLQLPLLPLLPRMLQLGAPLLSGAAAAAAERRVVGETSADVPSSGSSAADTAPADSTPDERSWSVEGRPLGDGGGCCCCCDGGSSSEAPRIGEADGEISTLLPRPVSPLFCCHGSAAEAAPVAASPLKPLRVRKRLCWVRATEACGTPRSPAVSSVMAS</sequence>